<dbReference type="Gene3D" id="1.10.12.10">
    <property type="entry name" value="Lyase 2-enoyl-coa Hydratase, Chain A, domain 2"/>
    <property type="match status" value="1"/>
</dbReference>
<dbReference type="Pfam" id="PF00378">
    <property type="entry name" value="ECH_1"/>
    <property type="match status" value="1"/>
</dbReference>
<evidence type="ECO:0000313" key="4">
    <source>
        <dbReference type="Proteomes" id="UP001180489"/>
    </source>
</evidence>
<dbReference type="InterPro" id="IPR029045">
    <property type="entry name" value="ClpP/crotonase-like_dom_sf"/>
</dbReference>
<comment type="caution">
    <text evidence="3">The sequence shown here is derived from an EMBL/GenBank/DDBJ whole genome shotgun (WGS) entry which is preliminary data.</text>
</comment>
<dbReference type="SUPFAM" id="SSF52096">
    <property type="entry name" value="ClpP/crotonase"/>
    <property type="match status" value="1"/>
</dbReference>
<dbReference type="InterPro" id="IPR014748">
    <property type="entry name" value="Enoyl-CoA_hydra_C"/>
</dbReference>
<organism evidence="3 4">
    <name type="scientific">Streptomyces hintoniae</name>
    <dbReference type="NCBI Taxonomy" id="3075521"/>
    <lineage>
        <taxon>Bacteria</taxon>
        <taxon>Bacillati</taxon>
        <taxon>Actinomycetota</taxon>
        <taxon>Actinomycetes</taxon>
        <taxon>Kitasatosporales</taxon>
        <taxon>Streptomycetaceae</taxon>
        <taxon>Streptomyces</taxon>
    </lineage>
</organism>
<proteinExistence type="inferred from homology"/>
<name>A0ABU2USN5_9ACTN</name>
<keyword evidence="4" id="KW-1185">Reference proteome</keyword>
<dbReference type="InterPro" id="IPR001753">
    <property type="entry name" value="Enoyl-CoA_hydra/iso"/>
</dbReference>
<dbReference type="Gene3D" id="3.90.226.10">
    <property type="entry name" value="2-enoyl-CoA Hydratase, Chain A, domain 1"/>
    <property type="match status" value="1"/>
</dbReference>
<dbReference type="PANTHER" id="PTHR43802">
    <property type="entry name" value="ENOYL-COA HYDRATASE"/>
    <property type="match status" value="1"/>
</dbReference>
<evidence type="ECO:0000313" key="3">
    <source>
        <dbReference type="EMBL" id="MDT0476297.1"/>
    </source>
</evidence>
<evidence type="ECO:0000256" key="1">
    <source>
        <dbReference type="ARBA" id="ARBA00005254"/>
    </source>
</evidence>
<dbReference type="RefSeq" id="WP_311636997.1">
    <property type="nucleotide sequence ID" value="NZ_JAVRFF010000040.1"/>
</dbReference>
<dbReference type="PROSITE" id="PS00166">
    <property type="entry name" value="ENOYL_COA_HYDRATASE"/>
    <property type="match status" value="1"/>
</dbReference>
<dbReference type="CDD" id="cd06558">
    <property type="entry name" value="crotonase-like"/>
    <property type="match status" value="1"/>
</dbReference>
<accession>A0ABU2USN5</accession>
<sequence length="260" mass="27271">MTTTDKPSILTETRDGVFIITINRPEVRNATDFYAARELTRALARLDSDPEVAVGIVTGAGGHFSSGKDLKAAVAKSPLPTDGETEFVPPTRVEVRKPLIAAVEGHALGGGFDLVLACDLLVAAEDAVFTCSEVSRGLVASEGGAARLPLRVPYGVAAELLLTGTPISGIRAAEIGLANRVTPSGGALEGALSLAQEIRRNSPRAVLATKQALRAATLKIEGEVFDVHDEIFAPVLAGPDGEEGARAFLERRAPQWPSSW</sequence>
<reference evidence="3" key="1">
    <citation type="submission" date="2024-05" db="EMBL/GenBank/DDBJ databases">
        <title>30 novel species of actinomycetes from the DSMZ collection.</title>
        <authorList>
            <person name="Nouioui I."/>
        </authorList>
    </citation>
    <scope>NUCLEOTIDE SEQUENCE</scope>
    <source>
        <strain evidence="3">DSM 41014</strain>
    </source>
</reference>
<evidence type="ECO:0000256" key="2">
    <source>
        <dbReference type="RuleBase" id="RU003707"/>
    </source>
</evidence>
<gene>
    <name evidence="3" type="ORF">RM863_29640</name>
</gene>
<comment type="similarity">
    <text evidence="1 2">Belongs to the enoyl-CoA hydratase/isomerase family.</text>
</comment>
<dbReference type="PANTHER" id="PTHR43802:SF1">
    <property type="entry name" value="IP11341P-RELATED"/>
    <property type="match status" value="1"/>
</dbReference>
<dbReference type="EMBL" id="JAVRFF010000040">
    <property type="protein sequence ID" value="MDT0476297.1"/>
    <property type="molecule type" value="Genomic_DNA"/>
</dbReference>
<protein>
    <submittedName>
        <fullName evidence="3">Enoyl-CoA hydratase-related protein</fullName>
    </submittedName>
</protein>
<dbReference type="Proteomes" id="UP001180489">
    <property type="component" value="Unassembled WGS sequence"/>
</dbReference>
<dbReference type="InterPro" id="IPR018376">
    <property type="entry name" value="Enoyl-CoA_hyd/isom_CS"/>
</dbReference>